<sequence>MLLRKKSRWRAELEAPAHHESRIHVLISLCTCWRPYWLLQGSPEGRHVADTCNMGEEETPLIAFWRTPPSGLASADPSAGQACSSEGAPARASFCSTPRQAAAAAAAAAADPHAPRWYMAE</sequence>
<proteinExistence type="predicted"/>
<name>A0ABN9W1C7_9DINO</name>
<evidence type="ECO:0000313" key="1">
    <source>
        <dbReference type="EMBL" id="CAK0879809.1"/>
    </source>
</evidence>
<organism evidence="1 2">
    <name type="scientific">Prorocentrum cordatum</name>
    <dbReference type="NCBI Taxonomy" id="2364126"/>
    <lineage>
        <taxon>Eukaryota</taxon>
        <taxon>Sar</taxon>
        <taxon>Alveolata</taxon>
        <taxon>Dinophyceae</taxon>
        <taxon>Prorocentrales</taxon>
        <taxon>Prorocentraceae</taxon>
        <taxon>Prorocentrum</taxon>
    </lineage>
</organism>
<evidence type="ECO:0000313" key="2">
    <source>
        <dbReference type="Proteomes" id="UP001189429"/>
    </source>
</evidence>
<dbReference type="EMBL" id="CAUYUJ010018004">
    <property type="protein sequence ID" value="CAK0879809.1"/>
    <property type="molecule type" value="Genomic_DNA"/>
</dbReference>
<comment type="caution">
    <text evidence="1">The sequence shown here is derived from an EMBL/GenBank/DDBJ whole genome shotgun (WGS) entry which is preliminary data.</text>
</comment>
<dbReference type="Proteomes" id="UP001189429">
    <property type="component" value="Unassembled WGS sequence"/>
</dbReference>
<gene>
    <name evidence="1" type="ORF">PCOR1329_LOCUS63131</name>
</gene>
<accession>A0ABN9W1C7</accession>
<protein>
    <submittedName>
        <fullName evidence="1">Uncharacterized protein</fullName>
    </submittedName>
</protein>
<keyword evidence="2" id="KW-1185">Reference proteome</keyword>
<reference evidence="1" key="1">
    <citation type="submission" date="2023-10" db="EMBL/GenBank/DDBJ databases">
        <authorList>
            <person name="Chen Y."/>
            <person name="Shah S."/>
            <person name="Dougan E. K."/>
            <person name="Thang M."/>
            <person name="Chan C."/>
        </authorList>
    </citation>
    <scope>NUCLEOTIDE SEQUENCE [LARGE SCALE GENOMIC DNA]</scope>
</reference>